<dbReference type="GO" id="GO:0015628">
    <property type="term" value="P:protein secretion by the type II secretion system"/>
    <property type="evidence" value="ECO:0007669"/>
    <property type="project" value="TreeGrafter"/>
</dbReference>
<dbReference type="InterPro" id="IPR051675">
    <property type="entry name" value="Endo/Exo/Phosphatase_dom_1"/>
</dbReference>
<dbReference type="GO" id="GO:0015627">
    <property type="term" value="C:type II protein secretion system complex"/>
    <property type="evidence" value="ECO:0007669"/>
    <property type="project" value="TreeGrafter"/>
</dbReference>
<dbReference type="Pfam" id="PF10531">
    <property type="entry name" value="SLBB"/>
    <property type="match status" value="1"/>
</dbReference>
<feature type="domain" description="Helix-hairpin-helix DNA-binding motif class 1" evidence="2">
    <location>
        <begin position="186"/>
        <end position="205"/>
    </location>
</feature>
<dbReference type="InterPro" id="IPR010994">
    <property type="entry name" value="RuvA_2-like"/>
</dbReference>
<keyword evidence="1" id="KW-1133">Transmembrane helix</keyword>
<dbReference type="GO" id="GO:0003677">
    <property type="term" value="F:DNA binding"/>
    <property type="evidence" value="ECO:0007669"/>
    <property type="project" value="InterPro"/>
</dbReference>
<dbReference type="GO" id="GO:0006281">
    <property type="term" value="P:DNA repair"/>
    <property type="evidence" value="ECO:0007669"/>
    <property type="project" value="InterPro"/>
</dbReference>
<keyword evidence="4" id="KW-1185">Reference proteome</keyword>
<dbReference type="Gene3D" id="1.10.150.310">
    <property type="entry name" value="Tex RuvX-like domain-like"/>
    <property type="match status" value="1"/>
</dbReference>
<dbReference type="PANTHER" id="PTHR21180:SF32">
    <property type="entry name" value="ENDONUCLEASE_EXONUCLEASE_PHOSPHATASE FAMILY DOMAIN-CONTAINING PROTEIN 1"/>
    <property type="match status" value="1"/>
</dbReference>
<dbReference type="Pfam" id="PF12836">
    <property type="entry name" value="HHH_3"/>
    <property type="match status" value="1"/>
</dbReference>
<dbReference type="InterPro" id="IPR019554">
    <property type="entry name" value="Soluble_ligand-bd"/>
</dbReference>
<name>A0A841KNK7_9FIRM</name>
<gene>
    <name evidence="3" type="ORF">HNQ80_000946</name>
</gene>
<reference evidence="3 4" key="1">
    <citation type="submission" date="2020-08" db="EMBL/GenBank/DDBJ databases">
        <title>Genomic Encyclopedia of Type Strains, Phase IV (KMG-IV): sequencing the most valuable type-strain genomes for metagenomic binning, comparative biology and taxonomic classification.</title>
        <authorList>
            <person name="Goeker M."/>
        </authorList>
    </citation>
    <scope>NUCLEOTIDE SEQUENCE [LARGE SCALE GENOMIC DNA]</scope>
    <source>
        <strain evidence="3 4">DSM 103526</strain>
    </source>
</reference>
<accession>A0A841KNK7</accession>
<proteinExistence type="predicted"/>
<evidence type="ECO:0000313" key="4">
    <source>
        <dbReference type="Proteomes" id="UP000579281"/>
    </source>
</evidence>
<dbReference type="EMBL" id="JACHEN010000004">
    <property type="protein sequence ID" value="MBB6214861.1"/>
    <property type="molecule type" value="Genomic_DNA"/>
</dbReference>
<keyword evidence="1" id="KW-0472">Membrane</keyword>
<dbReference type="AlphaFoldDB" id="A0A841KNK7"/>
<dbReference type="Proteomes" id="UP000579281">
    <property type="component" value="Unassembled WGS sequence"/>
</dbReference>
<comment type="caution">
    <text evidence="3">The sequence shown here is derived from an EMBL/GenBank/DDBJ whole genome shotgun (WGS) entry which is preliminary data.</text>
</comment>
<feature type="domain" description="Helix-hairpin-helix DNA-binding motif class 1" evidence="2">
    <location>
        <begin position="156"/>
        <end position="175"/>
    </location>
</feature>
<protein>
    <submittedName>
        <fullName evidence="3">Competence protein ComEA</fullName>
    </submittedName>
</protein>
<dbReference type="PANTHER" id="PTHR21180">
    <property type="entry name" value="ENDONUCLEASE/EXONUCLEASE/PHOSPHATASE FAMILY DOMAIN-CONTAINING PROTEIN 1"/>
    <property type="match status" value="1"/>
</dbReference>
<keyword evidence="1" id="KW-0812">Transmembrane</keyword>
<dbReference type="NCBIfam" id="TIGR00426">
    <property type="entry name" value="competence protein ComEA helix-hairpin-helix repeat region"/>
    <property type="match status" value="1"/>
</dbReference>
<organism evidence="3 4">
    <name type="scientific">Anaerosolibacter carboniphilus</name>
    <dbReference type="NCBI Taxonomy" id="1417629"/>
    <lineage>
        <taxon>Bacteria</taxon>
        <taxon>Bacillati</taxon>
        <taxon>Bacillota</taxon>
        <taxon>Clostridia</taxon>
        <taxon>Peptostreptococcales</taxon>
        <taxon>Thermotaleaceae</taxon>
        <taxon>Anaerosolibacter</taxon>
    </lineage>
</organism>
<sequence>MMEFTKRERIILVTFIAIIVLFLTGRYFIGSFNKPQVTIQNEALNQKLQDESESMDQQDDVEEKMIAVDIVGEVANPGLVILKEGARIIDAIEAAGGMLVSADRRRVNLARILKDEEQIYVPKIGENIANEENRDDIVSQGGSNSRKVNINQASAAELETLNGIGEALAGRIIQYRAEKGEFKDIKDIMKVSGIGEKKFEGLKDQITVK</sequence>
<evidence type="ECO:0000259" key="2">
    <source>
        <dbReference type="SMART" id="SM00278"/>
    </source>
</evidence>
<feature type="transmembrane region" description="Helical" evidence="1">
    <location>
        <begin position="12"/>
        <end position="29"/>
    </location>
</feature>
<dbReference type="InterPro" id="IPR004509">
    <property type="entry name" value="Competence_ComEA_HhH"/>
</dbReference>
<dbReference type="SMART" id="SM00278">
    <property type="entry name" value="HhH1"/>
    <property type="match status" value="2"/>
</dbReference>
<dbReference type="InterPro" id="IPR003583">
    <property type="entry name" value="Hlx-hairpin-Hlx_DNA-bd_motif"/>
</dbReference>
<evidence type="ECO:0000256" key="1">
    <source>
        <dbReference type="SAM" id="Phobius"/>
    </source>
</evidence>
<dbReference type="Gene3D" id="3.10.560.10">
    <property type="entry name" value="Outer membrane lipoprotein wza domain like"/>
    <property type="match status" value="1"/>
</dbReference>
<evidence type="ECO:0000313" key="3">
    <source>
        <dbReference type="EMBL" id="MBB6214861.1"/>
    </source>
</evidence>
<dbReference type="SUPFAM" id="SSF47781">
    <property type="entry name" value="RuvA domain 2-like"/>
    <property type="match status" value="1"/>
</dbReference>